<name>T1GBP9_MEGSC</name>
<dbReference type="EnsemblMetazoa" id="MESCA000686-RA">
    <property type="protein sequence ID" value="MESCA000686-PA"/>
    <property type="gene ID" value="MESCA000686"/>
</dbReference>
<keyword evidence="4" id="KW-1185">Reference proteome</keyword>
<sequence length="229" mass="25577">MKNIIFLAICLAKWFINVAHGHGMMLSPVARGSRWRYNKSAPIDYDDNAGFCGGFGVQYFKNHGKCGLCGDDYSEPTPRSHELGGKYGEGVIVESYLPGSEIQIKVRITANHKGFFVFHLCDLTVNRKESEKCFLEYPLIVYGSEDGYKYYLPSTSPGMFGPMLYCQTYTVTTAWTYTAANNWGICPNGTAAIGCGPQEHFVGCSDISILNPSVYSLYEYFYYIGVQLI</sequence>
<evidence type="ECO:0000256" key="1">
    <source>
        <dbReference type="SAM" id="SignalP"/>
    </source>
</evidence>
<evidence type="ECO:0000259" key="2">
    <source>
        <dbReference type="Pfam" id="PF03067"/>
    </source>
</evidence>
<feature type="chain" id="PRO_5004588175" description="Chitin-binding type-4 domain-containing protein" evidence="1">
    <location>
        <begin position="22"/>
        <end position="229"/>
    </location>
</feature>
<dbReference type="EMBL" id="CAQQ02182704">
    <property type="status" value="NOT_ANNOTATED_CDS"/>
    <property type="molecule type" value="Genomic_DNA"/>
</dbReference>
<feature type="signal peptide" evidence="1">
    <location>
        <begin position="1"/>
        <end position="21"/>
    </location>
</feature>
<dbReference type="AlphaFoldDB" id="T1GBP9"/>
<organism evidence="3 4">
    <name type="scientific">Megaselia scalaris</name>
    <name type="common">Humpbacked fly</name>
    <name type="synonym">Phora scalaris</name>
    <dbReference type="NCBI Taxonomy" id="36166"/>
    <lineage>
        <taxon>Eukaryota</taxon>
        <taxon>Metazoa</taxon>
        <taxon>Ecdysozoa</taxon>
        <taxon>Arthropoda</taxon>
        <taxon>Hexapoda</taxon>
        <taxon>Insecta</taxon>
        <taxon>Pterygota</taxon>
        <taxon>Neoptera</taxon>
        <taxon>Endopterygota</taxon>
        <taxon>Diptera</taxon>
        <taxon>Brachycera</taxon>
        <taxon>Muscomorpha</taxon>
        <taxon>Platypezoidea</taxon>
        <taxon>Phoridae</taxon>
        <taxon>Megaseliini</taxon>
        <taxon>Megaselia</taxon>
    </lineage>
</organism>
<evidence type="ECO:0000313" key="3">
    <source>
        <dbReference type="EnsemblMetazoa" id="MESCA000686-PA"/>
    </source>
</evidence>
<dbReference type="OMA" id="NHLGYFS"/>
<keyword evidence="1" id="KW-0732">Signal</keyword>
<reference evidence="4" key="1">
    <citation type="submission" date="2013-02" db="EMBL/GenBank/DDBJ databases">
        <authorList>
            <person name="Hughes D."/>
        </authorList>
    </citation>
    <scope>NUCLEOTIDE SEQUENCE</scope>
    <source>
        <strain>Durham</strain>
        <strain evidence="4">NC isolate 2 -- Noor lab</strain>
    </source>
</reference>
<feature type="domain" description="Chitin-binding type-4" evidence="2">
    <location>
        <begin position="22"/>
        <end position="207"/>
    </location>
</feature>
<proteinExistence type="predicted"/>
<protein>
    <recommendedName>
        <fullName evidence="2">Chitin-binding type-4 domain-containing protein</fullName>
    </recommendedName>
</protein>
<dbReference type="HOGENOM" id="CLU_041201_1_0_1"/>
<accession>T1GBP9</accession>
<dbReference type="InterPro" id="IPR004302">
    <property type="entry name" value="Cellulose/chitin-bd_N"/>
</dbReference>
<dbReference type="Proteomes" id="UP000015102">
    <property type="component" value="Unassembled WGS sequence"/>
</dbReference>
<dbReference type="STRING" id="36166.T1GBP9"/>
<reference evidence="3" key="2">
    <citation type="submission" date="2015-06" db="UniProtKB">
        <authorList>
            <consortium name="EnsemblMetazoa"/>
        </authorList>
    </citation>
    <scope>IDENTIFICATION</scope>
</reference>
<evidence type="ECO:0000313" key="4">
    <source>
        <dbReference type="Proteomes" id="UP000015102"/>
    </source>
</evidence>
<dbReference type="Pfam" id="PF03067">
    <property type="entry name" value="LPMO_10"/>
    <property type="match status" value="1"/>
</dbReference>